<dbReference type="PANTHER" id="PTHR44591:SF18">
    <property type="entry name" value="REGULATORY PROTEIN"/>
    <property type="match status" value="1"/>
</dbReference>
<evidence type="ECO:0000313" key="4">
    <source>
        <dbReference type="EMBL" id="SKA33524.1"/>
    </source>
</evidence>
<keyword evidence="1 2" id="KW-0597">Phosphoprotein</keyword>
<dbReference type="SUPFAM" id="SSF52172">
    <property type="entry name" value="CheY-like"/>
    <property type="match status" value="1"/>
</dbReference>
<dbReference type="InterPro" id="IPR001789">
    <property type="entry name" value="Sig_transdc_resp-reg_receiver"/>
</dbReference>
<gene>
    <name evidence="4" type="ORF">SAMN02745126_05349</name>
</gene>
<dbReference type="AlphaFoldDB" id="A0A1T4SZ55"/>
<dbReference type="OrthoDB" id="9784719at2"/>
<evidence type="ECO:0000313" key="5">
    <source>
        <dbReference type="Proteomes" id="UP000190092"/>
    </source>
</evidence>
<dbReference type="GO" id="GO:0000160">
    <property type="term" value="P:phosphorelay signal transduction system"/>
    <property type="evidence" value="ECO:0007669"/>
    <property type="project" value="InterPro"/>
</dbReference>
<dbReference type="SMART" id="SM00448">
    <property type="entry name" value="REC"/>
    <property type="match status" value="1"/>
</dbReference>
<protein>
    <submittedName>
        <fullName evidence="4">CheY chemotaxis protein or a CheY-like REC (Receiver) domain</fullName>
    </submittedName>
</protein>
<evidence type="ECO:0000256" key="2">
    <source>
        <dbReference type="PROSITE-ProRule" id="PRU00169"/>
    </source>
</evidence>
<proteinExistence type="predicted"/>
<dbReference type="Pfam" id="PF00072">
    <property type="entry name" value="Response_reg"/>
    <property type="match status" value="1"/>
</dbReference>
<dbReference type="RefSeq" id="WP_085937087.1">
    <property type="nucleotide sequence ID" value="NZ_FUWJ01000011.1"/>
</dbReference>
<sequence length="138" mass="15254">MYAARSFPPLPAEQPEPLRRVVLVVEDDILVRAVAADNLRDCGLDVVEAGSADEAIRLLKAGVRVDLVFSDVNMPGSMDGFGLSAWLRDHRPEAKILLTSGYLRTSQQLDAVPAHGGMLVKPYRQEELARRISEMLDR</sequence>
<dbReference type="Proteomes" id="UP000190092">
    <property type="component" value="Unassembled WGS sequence"/>
</dbReference>
<dbReference type="InterPro" id="IPR050595">
    <property type="entry name" value="Bact_response_regulator"/>
</dbReference>
<accession>A0A1T4SZ55</accession>
<dbReference type="PROSITE" id="PS50110">
    <property type="entry name" value="RESPONSE_REGULATORY"/>
    <property type="match status" value="1"/>
</dbReference>
<dbReference type="PANTHER" id="PTHR44591">
    <property type="entry name" value="STRESS RESPONSE REGULATOR PROTEIN 1"/>
    <property type="match status" value="1"/>
</dbReference>
<evidence type="ECO:0000256" key="1">
    <source>
        <dbReference type="ARBA" id="ARBA00022553"/>
    </source>
</evidence>
<name>A0A1T4SZ55_9HYPH</name>
<evidence type="ECO:0000259" key="3">
    <source>
        <dbReference type="PROSITE" id="PS50110"/>
    </source>
</evidence>
<feature type="modified residue" description="4-aspartylphosphate" evidence="2">
    <location>
        <position position="71"/>
    </location>
</feature>
<dbReference type="Gene3D" id="3.40.50.2300">
    <property type="match status" value="1"/>
</dbReference>
<keyword evidence="5" id="KW-1185">Reference proteome</keyword>
<dbReference type="InterPro" id="IPR011006">
    <property type="entry name" value="CheY-like_superfamily"/>
</dbReference>
<reference evidence="5" key="1">
    <citation type="submission" date="2017-02" db="EMBL/GenBank/DDBJ databases">
        <authorList>
            <person name="Varghese N."/>
            <person name="Submissions S."/>
        </authorList>
    </citation>
    <scope>NUCLEOTIDE SEQUENCE [LARGE SCALE GENOMIC DNA]</scope>
    <source>
        <strain evidence="5">ATCC 27094</strain>
    </source>
</reference>
<feature type="domain" description="Response regulatory" evidence="3">
    <location>
        <begin position="21"/>
        <end position="136"/>
    </location>
</feature>
<dbReference type="STRING" id="225324.SAMN02745126_05349"/>
<dbReference type="EMBL" id="FUWJ01000011">
    <property type="protein sequence ID" value="SKA33524.1"/>
    <property type="molecule type" value="Genomic_DNA"/>
</dbReference>
<organism evidence="4 5">
    <name type="scientific">Enhydrobacter aerosaccus</name>
    <dbReference type="NCBI Taxonomy" id="225324"/>
    <lineage>
        <taxon>Bacteria</taxon>
        <taxon>Pseudomonadati</taxon>
        <taxon>Pseudomonadota</taxon>
        <taxon>Alphaproteobacteria</taxon>
        <taxon>Hyphomicrobiales</taxon>
        <taxon>Enhydrobacter</taxon>
    </lineage>
</organism>